<feature type="domain" description="RagB/SusD" evidence="7">
    <location>
        <begin position="303"/>
        <end position="649"/>
    </location>
</feature>
<dbReference type="AlphaFoldDB" id="A0A1M4VXU2"/>
<accession>A0A1M4VXU2</accession>
<protein>
    <submittedName>
        <fullName evidence="9">Starch-binding associating with outer membrane</fullName>
    </submittedName>
</protein>
<dbReference type="SUPFAM" id="SSF48452">
    <property type="entry name" value="TPR-like"/>
    <property type="match status" value="1"/>
</dbReference>
<evidence type="ECO:0000256" key="1">
    <source>
        <dbReference type="ARBA" id="ARBA00004442"/>
    </source>
</evidence>
<dbReference type="InterPro" id="IPR033985">
    <property type="entry name" value="SusD-like_N"/>
</dbReference>
<dbReference type="RefSeq" id="WP_062176792.1">
    <property type="nucleotide sequence ID" value="NZ_BBXL01000002.1"/>
</dbReference>
<dbReference type="PROSITE" id="PS51257">
    <property type="entry name" value="PROKAR_LIPOPROTEIN"/>
    <property type="match status" value="1"/>
</dbReference>
<dbReference type="OrthoDB" id="1109873at2"/>
<proteinExistence type="inferred from homology"/>
<evidence type="ECO:0000313" key="10">
    <source>
        <dbReference type="Proteomes" id="UP000184480"/>
    </source>
</evidence>
<feature type="domain" description="SusD-like N-terminal" evidence="8">
    <location>
        <begin position="116"/>
        <end position="237"/>
    </location>
</feature>
<reference evidence="10" key="1">
    <citation type="submission" date="2016-11" db="EMBL/GenBank/DDBJ databases">
        <authorList>
            <person name="Varghese N."/>
            <person name="Submissions S."/>
        </authorList>
    </citation>
    <scope>NUCLEOTIDE SEQUENCE [LARGE SCALE GENOMIC DNA]</scope>
    <source>
        <strain evidence="10">DSM 27370</strain>
    </source>
</reference>
<evidence type="ECO:0000259" key="8">
    <source>
        <dbReference type="Pfam" id="PF14322"/>
    </source>
</evidence>
<dbReference type="STRING" id="1346286.SAMN05444362_10268"/>
<evidence type="ECO:0000256" key="5">
    <source>
        <dbReference type="ARBA" id="ARBA00023237"/>
    </source>
</evidence>
<sequence length="663" mass="74762">MRTTKILCATLLSGLILFSGCSDTFLEDKKQYGKFDEKTVFLTDQTIGWYVDRIYYDFYYGYNSPGKNIVGLWEDRTSWTEEKGGITDLLNPKMEKTKTDECPNYFGGAITSGTNNYTYTKIRNCNFLLERVDELAGSTVTTSAKDLAKGQMYFLRGVQYFDLMRMYGEVPIVTEVEIASSIDESIKHPRASVSEVVKQIIADLDAAASLLPMTWDAANRGRFSKAAALAMKSRVLLTYASPLFNKDWDNPNNERWAAALAAGKEAEEALGTEYGLYGEDNPGNNAKAWGEMFLIDQGATFCKEAIMVKLLSSNTSAAENNGWENSIRLLSQGGSGGLKAPKEMIDLFPMKDGKRPDDPTSGYDEFKFFLNRDPRFYRTFAFSGSKWDYKGTEDEVWAYRWGDNGSFSYSDGNTGVNSPAFVRKMSDPKADNADFKYSTTDIMEYRYAELLLNIAECYAAKDDKVNSLAYLKRIRKRVGIPEGSANYGLGTFSNKYDALRACLYERQVELAYEGKRWFDIQRWMLYNDDNSTAIVSANNTCAKLGVTPLNSTCRTGHYLQYNVSTTSGDDPLLSIRPTAVNPDAGTFDADLKTLAQFYQDHFVLVEPEVAMDNYNNEPVNILWRQRYYIYGLDRTALSQNTWLTQTIGWLDANSADGTSRYQE</sequence>
<dbReference type="Pfam" id="PF14322">
    <property type="entry name" value="SusD-like_3"/>
    <property type="match status" value="1"/>
</dbReference>
<dbReference type="Pfam" id="PF07980">
    <property type="entry name" value="SusD_RagB"/>
    <property type="match status" value="1"/>
</dbReference>
<dbReference type="Gene3D" id="1.25.40.390">
    <property type="match status" value="1"/>
</dbReference>
<dbReference type="Proteomes" id="UP000184480">
    <property type="component" value="Unassembled WGS sequence"/>
</dbReference>
<evidence type="ECO:0000259" key="7">
    <source>
        <dbReference type="Pfam" id="PF07980"/>
    </source>
</evidence>
<dbReference type="InterPro" id="IPR012944">
    <property type="entry name" value="SusD_RagB_dom"/>
</dbReference>
<evidence type="ECO:0000313" key="9">
    <source>
        <dbReference type="EMBL" id="SHE73720.1"/>
    </source>
</evidence>
<keyword evidence="5" id="KW-0998">Cell outer membrane</keyword>
<evidence type="ECO:0000256" key="2">
    <source>
        <dbReference type="ARBA" id="ARBA00006275"/>
    </source>
</evidence>
<dbReference type="GO" id="GO:0009279">
    <property type="term" value="C:cell outer membrane"/>
    <property type="evidence" value="ECO:0007669"/>
    <property type="project" value="UniProtKB-SubCell"/>
</dbReference>
<keyword evidence="4" id="KW-0472">Membrane</keyword>
<dbReference type="EMBL" id="FQUC01000002">
    <property type="protein sequence ID" value="SHE73720.1"/>
    <property type="molecule type" value="Genomic_DNA"/>
</dbReference>
<gene>
    <name evidence="9" type="ORF">SAMN05444362_10268</name>
</gene>
<name>A0A1M4VXU2_9BACT</name>
<evidence type="ECO:0000256" key="3">
    <source>
        <dbReference type="ARBA" id="ARBA00022729"/>
    </source>
</evidence>
<feature type="chain" id="PRO_5009907994" evidence="6">
    <location>
        <begin position="25"/>
        <end position="663"/>
    </location>
</feature>
<evidence type="ECO:0000256" key="4">
    <source>
        <dbReference type="ARBA" id="ARBA00023136"/>
    </source>
</evidence>
<keyword evidence="10" id="KW-1185">Reference proteome</keyword>
<feature type="signal peptide" evidence="6">
    <location>
        <begin position="1"/>
        <end position="24"/>
    </location>
</feature>
<evidence type="ECO:0000256" key="6">
    <source>
        <dbReference type="SAM" id="SignalP"/>
    </source>
</evidence>
<organism evidence="9 10">
    <name type="scientific">Dysgonomonas macrotermitis</name>
    <dbReference type="NCBI Taxonomy" id="1346286"/>
    <lineage>
        <taxon>Bacteria</taxon>
        <taxon>Pseudomonadati</taxon>
        <taxon>Bacteroidota</taxon>
        <taxon>Bacteroidia</taxon>
        <taxon>Bacteroidales</taxon>
        <taxon>Dysgonomonadaceae</taxon>
        <taxon>Dysgonomonas</taxon>
    </lineage>
</organism>
<comment type="similarity">
    <text evidence="2">Belongs to the SusD family.</text>
</comment>
<keyword evidence="3 6" id="KW-0732">Signal</keyword>
<dbReference type="InterPro" id="IPR011990">
    <property type="entry name" value="TPR-like_helical_dom_sf"/>
</dbReference>
<comment type="subcellular location">
    <subcellularLocation>
        <location evidence="1">Cell outer membrane</location>
    </subcellularLocation>
</comment>